<dbReference type="Proteomes" id="UP000301870">
    <property type="component" value="Chromosome 21"/>
</dbReference>
<organism evidence="1 2">
    <name type="scientific">Spodoptera litura</name>
    <name type="common">Asian cotton leafworm</name>
    <dbReference type="NCBI Taxonomy" id="69820"/>
    <lineage>
        <taxon>Eukaryota</taxon>
        <taxon>Metazoa</taxon>
        <taxon>Ecdysozoa</taxon>
        <taxon>Arthropoda</taxon>
        <taxon>Hexapoda</taxon>
        <taxon>Insecta</taxon>
        <taxon>Pterygota</taxon>
        <taxon>Neoptera</taxon>
        <taxon>Endopterygota</taxon>
        <taxon>Lepidoptera</taxon>
        <taxon>Glossata</taxon>
        <taxon>Ditrysia</taxon>
        <taxon>Noctuoidea</taxon>
        <taxon>Noctuidae</taxon>
        <taxon>Amphipyrinae</taxon>
        <taxon>Spodoptera</taxon>
    </lineage>
</organism>
<reference evidence="2" key="1">
    <citation type="submission" date="2025-08" db="UniProtKB">
        <authorList>
            <consortium name="RefSeq"/>
        </authorList>
    </citation>
    <scope>IDENTIFICATION</scope>
    <source>
        <strain evidence="2">Ishihara</strain>
        <tissue evidence="2">Whole body</tissue>
    </source>
</reference>
<protein>
    <submittedName>
        <fullName evidence="2">Uncharacterized protein LOC111355579</fullName>
    </submittedName>
</protein>
<dbReference type="GeneID" id="111355579"/>
<proteinExistence type="predicted"/>
<dbReference type="KEGG" id="sliu:111355579"/>
<dbReference type="AlphaFoldDB" id="A0A9J7EBL2"/>
<evidence type="ECO:0000313" key="1">
    <source>
        <dbReference type="Proteomes" id="UP000301870"/>
    </source>
</evidence>
<name>A0A9J7EBL2_SPOLT</name>
<keyword evidence="1" id="KW-1185">Reference proteome</keyword>
<dbReference type="RefSeq" id="XP_022825334.1">
    <property type="nucleotide sequence ID" value="XM_022969566.1"/>
</dbReference>
<gene>
    <name evidence="2" type="primary">LOC111355579</name>
</gene>
<sequence>MRDRYRYNWTKSQSKLIHLVKEYNIYVKMLDRSAIGLASAEVAWNKLSKDAQVSVYKCRRMWYSISMIYKRLKLMILEGNLSQSEVRKNYKVAKYVDGSLDFLDPFILEASKQQISEIKTHTNTKKTLSKLLGYDIDKKKSDCSNDDTSSVSSEGSVVEEPGISTENYCRYRPTRRCGRNDLANFIVKHSFINKKPFTLKTYMDDLGEAVCNIQQPKERRLLIKEIDSIVSDLLQG</sequence>
<dbReference type="OrthoDB" id="7004745at2759"/>
<evidence type="ECO:0000313" key="2">
    <source>
        <dbReference type="RefSeq" id="XP_022825334.1"/>
    </source>
</evidence>
<accession>A0A9J7EBL2</accession>